<dbReference type="EMBL" id="PGCI01000496">
    <property type="protein sequence ID" value="PLW25947.1"/>
    <property type="molecule type" value="Genomic_DNA"/>
</dbReference>
<protein>
    <submittedName>
        <fullName evidence="2">Uncharacterized protein</fullName>
    </submittedName>
</protein>
<dbReference type="AlphaFoldDB" id="A0A2N5TKA2"/>
<feature type="compositionally biased region" description="Basic and acidic residues" evidence="1">
    <location>
        <begin position="23"/>
        <end position="34"/>
    </location>
</feature>
<reference evidence="2 3" key="1">
    <citation type="submission" date="2017-11" db="EMBL/GenBank/DDBJ databases">
        <title>De novo assembly and phasing of dikaryotic genomes from two isolates of Puccinia coronata f. sp. avenae, the causal agent of oat crown rust.</title>
        <authorList>
            <person name="Miller M.E."/>
            <person name="Zhang Y."/>
            <person name="Omidvar V."/>
            <person name="Sperschneider J."/>
            <person name="Schwessinger B."/>
            <person name="Raley C."/>
            <person name="Palmer J.M."/>
            <person name="Garnica D."/>
            <person name="Upadhyaya N."/>
            <person name="Rathjen J."/>
            <person name="Taylor J.M."/>
            <person name="Park R.F."/>
            <person name="Dodds P.N."/>
            <person name="Hirsch C.D."/>
            <person name="Kianian S.F."/>
            <person name="Figueroa M."/>
        </authorList>
    </citation>
    <scope>NUCLEOTIDE SEQUENCE [LARGE SCALE GENOMIC DNA]</scope>
    <source>
        <strain evidence="2">12SD80</strain>
    </source>
</reference>
<gene>
    <name evidence="2" type="ORF">PCASD_25828</name>
</gene>
<evidence type="ECO:0000313" key="3">
    <source>
        <dbReference type="Proteomes" id="UP000235392"/>
    </source>
</evidence>
<evidence type="ECO:0000256" key="1">
    <source>
        <dbReference type="SAM" id="MobiDB-lite"/>
    </source>
</evidence>
<evidence type="ECO:0000313" key="2">
    <source>
        <dbReference type="EMBL" id="PLW25947.1"/>
    </source>
</evidence>
<organism evidence="2 3">
    <name type="scientific">Puccinia coronata f. sp. avenae</name>
    <dbReference type="NCBI Taxonomy" id="200324"/>
    <lineage>
        <taxon>Eukaryota</taxon>
        <taxon>Fungi</taxon>
        <taxon>Dikarya</taxon>
        <taxon>Basidiomycota</taxon>
        <taxon>Pucciniomycotina</taxon>
        <taxon>Pucciniomycetes</taxon>
        <taxon>Pucciniales</taxon>
        <taxon>Pucciniaceae</taxon>
        <taxon>Puccinia</taxon>
    </lineage>
</organism>
<comment type="caution">
    <text evidence="2">The sequence shown here is derived from an EMBL/GenBank/DDBJ whole genome shotgun (WGS) entry which is preliminary data.</text>
</comment>
<accession>A0A2N5TKA2</accession>
<dbReference type="Proteomes" id="UP000235392">
    <property type="component" value="Unassembled WGS sequence"/>
</dbReference>
<name>A0A2N5TKA2_9BASI</name>
<sequence length="114" mass="12543">MIVAKPAAPGEHKLRARIAELNATREKAQGRTADRPNQNKSRFDQATTFTRGLEPFAVVNGNDLRPVSLRSSIQNDMWSTPPAIAQKLKRAKAQVEWATLEKAKAIITIPAPTT</sequence>
<feature type="region of interest" description="Disordered" evidence="1">
    <location>
        <begin position="21"/>
        <end position="47"/>
    </location>
</feature>
<proteinExistence type="predicted"/>
<feature type="compositionally biased region" description="Polar residues" evidence="1">
    <location>
        <begin position="35"/>
        <end position="47"/>
    </location>
</feature>